<evidence type="ECO:0000313" key="10">
    <source>
        <dbReference type="Proteomes" id="UP001433268"/>
    </source>
</evidence>
<dbReference type="GeneID" id="92044824"/>
<dbReference type="RefSeq" id="XP_066667106.1">
    <property type="nucleotide sequence ID" value="XM_066811764.1"/>
</dbReference>
<feature type="domain" description="Glucose receptor Git3-like N-terminal" evidence="7">
    <location>
        <begin position="45"/>
        <end position="230"/>
    </location>
</feature>
<keyword evidence="4 6" id="KW-0472">Membrane</keyword>
<dbReference type="InterPro" id="IPR022596">
    <property type="entry name" value="GPR1/2/3_C"/>
</dbReference>
<feature type="transmembrane region" description="Helical" evidence="6">
    <location>
        <begin position="209"/>
        <end position="231"/>
    </location>
</feature>
<comment type="subcellular location">
    <subcellularLocation>
        <location evidence="1">Membrane</location>
        <topology evidence="1">Multi-pass membrane protein</topology>
    </subcellularLocation>
</comment>
<sequence length="599" mass="67105">MAHQPNPAFAKLVIPRIANGTDDGVDKNPDGLPVSFTPHTLYILESVSLSLSTISVFAALVAFYWFVRMRRSFRQDLIMLLIQSDMMKAFWLMLCPIVYFIQGTPVDTSDTLCQVSAFFLTSAIEASDIAVLMVAIHSALFILRPQRSGGENGLYPYRRYAYAAWFVIPLILAAIVPITGQRYVNTGPHCYLPVQPLWYRMALSWVPRYIIFAVIICTYSGLYLFLGFRFYRLQLDQRRASTNTGPSGFRGHVKCMSRSREPPPTPTLASHGLLGPSPPRTAVDRAPDHERQQSITSTSAAHDAAAKSQSEPVPWNWVESDFQAQSHPETRQFGLDSASPTAVSFALDASGITPPEPVLRDAPKEEGLEMAHPNLPWQQQSGGADRSARNPLLAAARWWILHTTIYPARKSRLSVTEDALYQSRMKMRKQLRLLFVYPLMYIITWIAPFVSHIYTTADPDHQEQPFGLLLTSVASLCIGAAVDCCFFSSWEQPWLHLQGGFIEGFARRVSFGTHKKTMGRTREEQLRDASAALDRRNQENAEREAAAALHRNGRHRVPGSGGTPSRKRKSAPHKEGGGIHIRGQGAYSYWDLNFAFDLH</sequence>
<name>A0ABR1W820_9PEZI</name>
<protein>
    <submittedName>
        <fullName evidence="9">G protein-coupled receptor</fullName>
    </submittedName>
</protein>
<feature type="domain" description="G protein-coupled receptor GPR1/2/3 C-terminal" evidence="8">
    <location>
        <begin position="422"/>
        <end position="494"/>
    </location>
</feature>
<dbReference type="EMBL" id="JAQQWN010000006">
    <property type="protein sequence ID" value="KAK8079631.1"/>
    <property type="molecule type" value="Genomic_DNA"/>
</dbReference>
<reference evidence="9 10" key="1">
    <citation type="submission" date="2023-01" db="EMBL/GenBank/DDBJ databases">
        <title>Analysis of 21 Apiospora genomes using comparative genomics revels a genus with tremendous synthesis potential of carbohydrate active enzymes and secondary metabolites.</title>
        <authorList>
            <person name="Sorensen T."/>
        </authorList>
    </citation>
    <scope>NUCLEOTIDE SEQUENCE [LARGE SCALE GENOMIC DNA]</scope>
    <source>
        <strain evidence="9 10">CBS 114990</strain>
    </source>
</reference>
<feature type="transmembrane region" description="Helical" evidence="6">
    <location>
        <begin position="41"/>
        <end position="67"/>
    </location>
</feature>
<dbReference type="Pfam" id="PF11970">
    <property type="entry name" value="GPR_Gpa2_C"/>
    <property type="match status" value="1"/>
</dbReference>
<feature type="region of interest" description="Disordered" evidence="5">
    <location>
        <begin position="241"/>
        <end position="312"/>
    </location>
</feature>
<keyword evidence="9" id="KW-0675">Receptor</keyword>
<dbReference type="InterPro" id="IPR023041">
    <property type="entry name" value="Glucose_rcpt_Git3-like_N"/>
</dbReference>
<evidence type="ECO:0000256" key="6">
    <source>
        <dbReference type="SAM" id="Phobius"/>
    </source>
</evidence>
<keyword evidence="2 6" id="KW-0812">Transmembrane</keyword>
<accession>A0ABR1W820</accession>
<feature type="transmembrane region" description="Helical" evidence="6">
    <location>
        <begin position="466"/>
        <end position="487"/>
    </location>
</feature>
<feature type="transmembrane region" description="Helical" evidence="6">
    <location>
        <begin position="88"/>
        <end position="105"/>
    </location>
</feature>
<evidence type="ECO:0000256" key="3">
    <source>
        <dbReference type="ARBA" id="ARBA00022989"/>
    </source>
</evidence>
<feature type="transmembrane region" description="Helical" evidence="6">
    <location>
        <begin position="433"/>
        <end position="454"/>
    </location>
</feature>
<dbReference type="SUPFAM" id="SSF81321">
    <property type="entry name" value="Family A G protein-coupled receptor-like"/>
    <property type="match status" value="1"/>
</dbReference>
<dbReference type="Gene3D" id="1.20.1070.10">
    <property type="entry name" value="Rhodopsin 7-helix transmembrane proteins"/>
    <property type="match status" value="1"/>
</dbReference>
<evidence type="ECO:0000256" key="1">
    <source>
        <dbReference type="ARBA" id="ARBA00004141"/>
    </source>
</evidence>
<feature type="transmembrane region" description="Helical" evidence="6">
    <location>
        <begin position="160"/>
        <end position="178"/>
    </location>
</feature>
<evidence type="ECO:0000259" key="8">
    <source>
        <dbReference type="Pfam" id="PF11970"/>
    </source>
</evidence>
<organism evidence="9 10">
    <name type="scientific">Apiospora hydei</name>
    <dbReference type="NCBI Taxonomy" id="1337664"/>
    <lineage>
        <taxon>Eukaryota</taxon>
        <taxon>Fungi</taxon>
        <taxon>Dikarya</taxon>
        <taxon>Ascomycota</taxon>
        <taxon>Pezizomycotina</taxon>
        <taxon>Sordariomycetes</taxon>
        <taxon>Xylariomycetidae</taxon>
        <taxon>Amphisphaeriales</taxon>
        <taxon>Apiosporaceae</taxon>
        <taxon>Apiospora</taxon>
    </lineage>
</organism>
<dbReference type="Proteomes" id="UP001433268">
    <property type="component" value="Unassembled WGS sequence"/>
</dbReference>
<dbReference type="Pfam" id="PF11710">
    <property type="entry name" value="Git3"/>
    <property type="match status" value="1"/>
</dbReference>
<feature type="compositionally biased region" description="Basic and acidic residues" evidence="5">
    <location>
        <begin position="282"/>
        <end position="292"/>
    </location>
</feature>
<evidence type="ECO:0000313" key="9">
    <source>
        <dbReference type="EMBL" id="KAK8079631.1"/>
    </source>
</evidence>
<dbReference type="PANTHER" id="PTHR23112">
    <property type="entry name" value="G PROTEIN-COUPLED RECEPTOR 157-RELATED"/>
    <property type="match status" value="1"/>
</dbReference>
<feature type="transmembrane region" description="Helical" evidence="6">
    <location>
        <begin position="117"/>
        <end position="140"/>
    </location>
</feature>
<gene>
    <name evidence="9" type="ORF">PG997_007449</name>
</gene>
<dbReference type="PANTHER" id="PTHR23112:SF37">
    <property type="entry name" value="G PROTEIN-COUPLED RECEPTOR GPR1"/>
    <property type="match status" value="1"/>
</dbReference>
<feature type="region of interest" description="Disordered" evidence="5">
    <location>
        <begin position="548"/>
        <end position="579"/>
    </location>
</feature>
<evidence type="ECO:0000259" key="7">
    <source>
        <dbReference type="Pfam" id="PF11710"/>
    </source>
</evidence>
<keyword evidence="10" id="KW-1185">Reference proteome</keyword>
<evidence type="ECO:0000256" key="4">
    <source>
        <dbReference type="ARBA" id="ARBA00023136"/>
    </source>
</evidence>
<evidence type="ECO:0000256" key="5">
    <source>
        <dbReference type="SAM" id="MobiDB-lite"/>
    </source>
</evidence>
<evidence type="ECO:0000256" key="2">
    <source>
        <dbReference type="ARBA" id="ARBA00022692"/>
    </source>
</evidence>
<proteinExistence type="predicted"/>
<keyword evidence="3 6" id="KW-1133">Transmembrane helix</keyword>
<comment type="caution">
    <text evidence="9">The sequence shown here is derived from an EMBL/GenBank/DDBJ whole genome shotgun (WGS) entry which is preliminary data.</text>
</comment>